<dbReference type="Pfam" id="PF13577">
    <property type="entry name" value="SnoaL_4"/>
    <property type="match status" value="1"/>
</dbReference>
<reference evidence="3" key="1">
    <citation type="journal article" date="2019" name="Int. J. Syst. Evol. Microbiol.">
        <title>The Global Catalogue of Microorganisms (GCM) 10K type strain sequencing project: providing services to taxonomists for standard genome sequencing and annotation.</title>
        <authorList>
            <consortium name="The Broad Institute Genomics Platform"/>
            <consortium name="The Broad Institute Genome Sequencing Center for Infectious Disease"/>
            <person name="Wu L."/>
            <person name="Ma J."/>
        </authorList>
    </citation>
    <scope>NUCLEOTIDE SEQUENCE [LARGE SCALE GENOMIC DNA]</scope>
    <source>
        <strain evidence="3">JCM 1490</strain>
    </source>
</reference>
<dbReference type="InterPro" id="IPR037401">
    <property type="entry name" value="SnoaL-like"/>
</dbReference>
<dbReference type="EMBL" id="JBHTCQ010000002">
    <property type="protein sequence ID" value="MFC7405652.1"/>
    <property type="molecule type" value="Genomic_DNA"/>
</dbReference>
<comment type="caution">
    <text evidence="2">The sequence shown here is derived from an EMBL/GenBank/DDBJ whole genome shotgun (WGS) entry which is preliminary data.</text>
</comment>
<sequence length="241" mass="27628">MSLATDTDVAARVAELAQRVAVLEAQQAVRRLQHQYGYYLDKCLYQEVVDLFADDGEVRFCGGLFRGKEGVQRLYVGRFRQRFTAGLNGPRFGFLLDHPQHQDVVTVAPDGLSAQGRFRSMMQAGLHDDAKDTFPGTASMDQWWEGGIYENRYVCDDGVWKIRLLNYRPVWHGQFTTGWAHQKPMSRFFEKTYPEDPLGPDELLDDGYEFFPNTQVFPFHYPHPVTGREVISEDDDAARHA</sequence>
<dbReference type="Proteomes" id="UP001596455">
    <property type="component" value="Unassembled WGS sequence"/>
</dbReference>
<evidence type="ECO:0000313" key="3">
    <source>
        <dbReference type="Proteomes" id="UP001596455"/>
    </source>
</evidence>
<keyword evidence="3" id="KW-1185">Reference proteome</keyword>
<name>A0ABW2QCI8_9MICO</name>
<dbReference type="RefSeq" id="WP_382394285.1">
    <property type="nucleotide sequence ID" value="NZ_JBHTCQ010000002.1"/>
</dbReference>
<dbReference type="Gene3D" id="3.10.450.50">
    <property type="match status" value="1"/>
</dbReference>
<organism evidence="2 3">
    <name type="scientific">Georgenia alba</name>
    <dbReference type="NCBI Taxonomy" id="2233858"/>
    <lineage>
        <taxon>Bacteria</taxon>
        <taxon>Bacillati</taxon>
        <taxon>Actinomycetota</taxon>
        <taxon>Actinomycetes</taxon>
        <taxon>Micrococcales</taxon>
        <taxon>Bogoriellaceae</taxon>
        <taxon>Georgenia</taxon>
    </lineage>
</organism>
<proteinExistence type="predicted"/>
<protein>
    <submittedName>
        <fullName evidence="2">Nuclear transport factor 2 family protein</fullName>
    </submittedName>
</protein>
<evidence type="ECO:0000259" key="1">
    <source>
        <dbReference type="Pfam" id="PF13577"/>
    </source>
</evidence>
<accession>A0ABW2QCI8</accession>
<dbReference type="InterPro" id="IPR032710">
    <property type="entry name" value="NTF2-like_dom_sf"/>
</dbReference>
<dbReference type="SUPFAM" id="SSF54427">
    <property type="entry name" value="NTF2-like"/>
    <property type="match status" value="1"/>
</dbReference>
<feature type="domain" description="SnoaL-like" evidence="1">
    <location>
        <begin position="22"/>
        <end position="164"/>
    </location>
</feature>
<evidence type="ECO:0000313" key="2">
    <source>
        <dbReference type="EMBL" id="MFC7405652.1"/>
    </source>
</evidence>
<gene>
    <name evidence="2" type="ORF">ACFQQL_11080</name>
</gene>